<dbReference type="InterPro" id="IPR049012">
    <property type="entry name" value="Mutator_transp_dom"/>
</dbReference>
<evidence type="ECO:0000259" key="7">
    <source>
        <dbReference type="Pfam" id="PF20700"/>
    </source>
</evidence>
<dbReference type="EMBL" id="CP111021">
    <property type="protein sequence ID" value="WAR17011.1"/>
    <property type="molecule type" value="Genomic_DNA"/>
</dbReference>
<reference evidence="8" key="1">
    <citation type="submission" date="2022-11" db="EMBL/GenBank/DDBJ databases">
        <title>Centuries of genome instability and evolution in soft-shell clam transmissible cancer (bioRxiv).</title>
        <authorList>
            <person name="Hart S.F.M."/>
            <person name="Yonemitsu M.A."/>
            <person name="Giersch R.M."/>
            <person name="Beal B.F."/>
            <person name="Arriagada G."/>
            <person name="Davis B.W."/>
            <person name="Ostrander E.A."/>
            <person name="Goff S.P."/>
            <person name="Metzger M.J."/>
        </authorList>
    </citation>
    <scope>NUCLEOTIDE SEQUENCE</scope>
    <source>
        <strain evidence="8">MELC-2E11</strain>
        <tissue evidence="8">Siphon/mantle</tissue>
    </source>
</reference>
<keyword evidence="2" id="KW-0540">Nuclease</keyword>
<keyword evidence="3" id="KW-0479">Metal-binding</keyword>
<accession>A0ABY7F7L3</accession>
<dbReference type="InterPro" id="IPR040393">
    <property type="entry name" value="TREX1/2"/>
</dbReference>
<organism evidence="8 9">
    <name type="scientific">Mya arenaria</name>
    <name type="common">Soft-shell clam</name>
    <dbReference type="NCBI Taxonomy" id="6604"/>
    <lineage>
        <taxon>Eukaryota</taxon>
        <taxon>Metazoa</taxon>
        <taxon>Spiralia</taxon>
        <taxon>Lophotrochozoa</taxon>
        <taxon>Mollusca</taxon>
        <taxon>Bivalvia</taxon>
        <taxon>Autobranchia</taxon>
        <taxon>Heteroconchia</taxon>
        <taxon>Euheterodonta</taxon>
        <taxon>Imparidentia</taxon>
        <taxon>Neoheterodontei</taxon>
        <taxon>Myida</taxon>
        <taxon>Myoidea</taxon>
        <taxon>Myidae</taxon>
        <taxon>Mya</taxon>
    </lineage>
</organism>
<dbReference type="PANTHER" id="PTHR13058:SF22">
    <property type="entry name" value="EXODEOXYRIBONUCLEASE III"/>
    <property type="match status" value="1"/>
</dbReference>
<proteinExistence type="predicted"/>
<name>A0ABY7F7L3_MYAAR</name>
<keyword evidence="5" id="KW-0269">Exonuclease</keyword>
<evidence type="ECO:0000256" key="1">
    <source>
        <dbReference type="ARBA" id="ARBA00001946"/>
    </source>
</evidence>
<protein>
    <recommendedName>
        <fullName evidence="7">Mutator-like transposase domain-containing protein</fullName>
    </recommendedName>
</protein>
<comment type="cofactor">
    <cofactor evidence="1">
        <name>Mg(2+)</name>
        <dbReference type="ChEBI" id="CHEBI:18420"/>
    </cofactor>
</comment>
<dbReference type="Proteomes" id="UP001164746">
    <property type="component" value="Chromosome 10"/>
</dbReference>
<dbReference type="SUPFAM" id="SSF53098">
    <property type="entry name" value="Ribonuclease H-like"/>
    <property type="match status" value="1"/>
</dbReference>
<keyword evidence="6" id="KW-0460">Magnesium</keyword>
<dbReference type="Pfam" id="PF20700">
    <property type="entry name" value="Mutator"/>
    <property type="match status" value="1"/>
</dbReference>
<dbReference type="CDD" id="cd06127">
    <property type="entry name" value="DEDDh"/>
    <property type="match status" value="1"/>
</dbReference>
<dbReference type="Gene3D" id="3.30.420.10">
    <property type="entry name" value="Ribonuclease H-like superfamily/Ribonuclease H"/>
    <property type="match status" value="1"/>
</dbReference>
<dbReference type="PANTHER" id="PTHR13058">
    <property type="entry name" value="THREE PRIME REPAIR EXONUCLEASE 1, 2"/>
    <property type="match status" value="1"/>
</dbReference>
<keyword evidence="9" id="KW-1185">Reference proteome</keyword>
<sequence length="311" mass="34586">MSDVKIMTVLPSTVFPMEKTHRVKKRGMPCFAANTKLGTAMIDGLGGSSKVNNMLSTLNIKPVHRNNLQAIERRAGSYVENVAAKSTRKAANEAFVSEMKDVAEEESATAMKTMDNYVEFLGVGLLPDSSPSTRPGQQHLMMAGQTLTRNMAGFQLDHTERIHVDGITMVGDREMMVDGRPVTPSSWKSASIDFLNWLKKHKNAFLVAHNGRRFDFPVIMSAYTSVHQCDFLLEHTHGMIDSLPLFRKVFPKRSSYKQEDIVHDILGIEYKAHNAEEDVKSLASLVSKVVNDHGDKSVLENSFPAKAAYCI</sequence>
<evidence type="ECO:0000313" key="8">
    <source>
        <dbReference type="EMBL" id="WAR17011.1"/>
    </source>
</evidence>
<evidence type="ECO:0000256" key="4">
    <source>
        <dbReference type="ARBA" id="ARBA00022801"/>
    </source>
</evidence>
<keyword evidence="4" id="KW-0378">Hydrolase</keyword>
<dbReference type="InterPro" id="IPR036397">
    <property type="entry name" value="RNaseH_sf"/>
</dbReference>
<evidence type="ECO:0000256" key="2">
    <source>
        <dbReference type="ARBA" id="ARBA00022722"/>
    </source>
</evidence>
<evidence type="ECO:0000256" key="5">
    <source>
        <dbReference type="ARBA" id="ARBA00022839"/>
    </source>
</evidence>
<gene>
    <name evidence="8" type="ORF">MAR_031605</name>
</gene>
<dbReference type="InterPro" id="IPR012337">
    <property type="entry name" value="RNaseH-like_sf"/>
</dbReference>
<evidence type="ECO:0000256" key="6">
    <source>
        <dbReference type="ARBA" id="ARBA00022842"/>
    </source>
</evidence>
<evidence type="ECO:0000313" key="9">
    <source>
        <dbReference type="Proteomes" id="UP001164746"/>
    </source>
</evidence>
<feature type="domain" description="Mutator-like transposase" evidence="7">
    <location>
        <begin position="16"/>
        <end position="107"/>
    </location>
</feature>
<evidence type="ECO:0000256" key="3">
    <source>
        <dbReference type="ARBA" id="ARBA00022723"/>
    </source>
</evidence>